<dbReference type="Proteomes" id="UP000515908">
    <property type="component" value="Chromosome 21"/>
</dbReference>
<keyword evidence="3" id="KW-1185">Reference proteome</keyword>
<evidence type="ECO:0000313" key="2">
    <source>
        <dbReference type="EMBL" id="CAD2221452.1"/>
    </source>
</evidence>
<sequence>MFSRLPLPIRFLHPSPFRPSDGARLLPVYKHTGLPVFAQKEVKRCTAPSQLYYPFSSTEGTSPHDQQDLSDSLSGRVRDALPPGPTPYYALPQVSPAVLAHLQKSSRAKGNNSVERLNRYTAEQRGVSLYVNSKSDLLLVQRMSEMGLVYKKYRVLCHVPVSLGKAAIAALQQKEQSMHQHAVHRPNLVLSGKRQREQNGTEGISFAGAADFGKQKKSWDIPSPHPYVKGGLIDEQRQLLLHHGRLQCRLCMGRGRPLHRGKE</sequence>
<evidence type="ECO:0000313" key="3">
    <source>
        <dbReference type="Proteomes" id="UP000515908"/>
    </source>
</evidence>
<feature type="compositionally biased region" description="Polar residues" evidence="1">
    <location>
        <begin position="56"/>
        <end position="73"/>
    </location>
</feature>
<feature type="region of interest" description="Disordered" evidence="1">
    <location>
        <begin position="56"/>
        <end position="77"/>
    </location>
</feature>
<evidence type="ECO:0000256" key="1">
    <source>
        <dbReference type="SAM" id="MobiDB-lite"/>
    </source>
</evidence>
<proteinExistence type="predicted"/>
<dbReference type="EMBL" id="LR877165">
    <property type="protein sequence ID" value="CAD2221452.1"/>
    <property type="molecule type" value="Genomic_DNA"/>
</dbReference>
<gene>
    <name evidence="2" type="ORF">ADEAN_000898400</name>
</gene>
<organism evidence="2 3">
    <name type="scientific">Angomonas deanei</name>
    <dbReference type="NCBI Taxonomy" id="59799"/>
    <lineage>
        <taxon>Eukaryota</taxon>
        <taxon>Discoba</taxon>
        <taxon>Euglenozoa</taxon>
        <taxon>Kinetoplastea</taxon>
        <taxon>Metakinetoplastina</taxon>
        <taxon>Trypanosomatida</taxon>
        <taxon>Trypanosomatidae</taxon>
        <taxon>Strigomonadinae</taxon>
        <taxon>Angomonas</taxon>
    </lineage>
</organism>
<dbReference type="VEuPathDB" id="TriTrypDB:ADEAN_000898400"/>
<name>A0A7G2CTA1_9TRYP</name>
<protein>
    <submittedName>
        <fullName evidence="2">Uncharacterized protein</fullName>
    </submittedName>
</protein>
<accession>A0A7G2CTA1</accession>
<reference evidence="2 3" key="1">
    <citation type="submission" date="2020-08" db="EMBL/GenBank/DDBJ databases">
        <authorList>
            <person name="Newling K."/>
            <person name="Davey J."/>
            <person name="Forrester S."/>
        </authorList>
    </citation>
    <scope>NUCLEOTIDE SEQUENCE [LARGE SCALE GENOMIC DNA]</scope>
    <source>
        <strain evidence="3">Crithidia deanei Carvalho (ATCC PRA-265)</strain>
    </source>
</reference>
<dbReference type="AlphaFoldDB" id="A0A7G2CTA1"/>